<reference evidence="3" key="1">
    <citation type="submission" date="2016-01" db="EMBL/GenBank/DDBJ databases">
        <authorList>
            <person name="Mitreva M."/>
            <person name="Pepin K.H."/>
            <person name="Mihindukulasuriya K.A."/>
            <person name="Fulton R."/>
            <person name="Fronick C."/>
            <person name="O'Laughlin M."/>
            <person name="Miner T."/>
            <person name="Herter B."/>
            <person name="Rosa B.A."/>
            <person name="Cordes M."/>
            <person name="Tomlinson C."/>
            <person name="Wollam A."/>
            <person name="Palsikar V.B."/>
            <person name="Mardis E.R."/>
            <person name="Wilson R.K."/>
        </authorList>
    </citation>
    <scope>NUCLEOTIDE SEQUENCE [LARGE SCALE GENOMIC DNA]</scope>
    <source>
        <strain evidence="3">MJR7716</strain>
    </source>
</reference>
<comment type="caution">
    <text evidence="2">The sequence shown here is derived from an EMBL/GenBank/DDBJ whole genome shotgun (WGS) entry which is preliminary data.</text>
</comment>
<name>A0A133QEH5_9BACT</name>
<feature type="domain" description="DUF7281" evidence="1">
    <location>
        <begin position="141"/>
        <end position="274"/>
    </location>
</feature>
<evidence type="ECO:0000313" key="2">
    <source>
        <dbReference type="EMBL" id="KXA41238.1"/>
    </source>
</evidence>
<keyword evidence="3" id="KW-1185">Reference proteome</keyword>
<dbReference type="OrthoDB" id="9811427at2"/>
<dbReference type="STRING" id="28128.HMPREF3226_00875"/>
<dbReference type="InterPro" id="IPR055705">
    <property type="entry name" value="DUF7281"/>
</dbReference>
<dbReference type="Pfam" id="PF23947">
    <property type="entry name" value="DUF7281"/>
    <property type="match status" value="1"/>
</dbReference>
<evidence type="ECO:0000313" key="3">
    <source>
        <dbReference type="Proteomes" id="UP000070533"/>
    </source>
</evidence>
<dbReference type="PATRIC" id="fig|28128.5.peg.882"/>
<organism evidence="2 3">
    <name type="scientific">Prevotella corporis</name>
    <dbReference type="NCBI Taxonomy" id="28128"/>
    <lineage>
        <taxon>Bacteria</taxon>
        <taxon>Pseudomonadati</taxon>
        <taxon>Bacteroidota</taxon>
        <taxon>Bacteroidia</taxon>
        <taxon>Bacteroidales</taxon>
        <taxon>Prevotellaceae</taxon>
        <taxon>Prevotella</taxon>
    </lineage>
</organism>
<dbReference type="EMBL" id="LRQG01000054">
    <property type="protein sequence ID" value="KXA41238.1"/>
    <property type="molecule type" value="Genomic_DNA"/>
</dbReference>
<proteinExistence type="predicted"/>
<dbReference type="AlphaFoldDB" id="A0A133QEH5"/>
<sequence length="285" mass="32910">MVISASIQALISGEQVPSSKLSSKLLDELMAEGLLLVTTRGSRKSYRARDIEALKRYLIDKDENYRMLDVTDADSRASMAAETGNSKLMMIRSCPGFPINSYQSIECSLNGEPFVVNPPEGSFVFIDNWKHFVIPEDIVVVGIENMENFLMIRQQRKMFESLLGDKQLLFASRYPQSTDLRNWLLTIPNKYVHFGDFDLAGVHIFLTEFHKYLDERSTYLIPSDIEQRLAKGSLTRYNEQYDKYHTLQCDIPSLQSLIDMINKHHRGYDQEGYIDKNEKSRMIRI</sequence>
<protein>
    <recommendedName>
        <fullName evidence="1">DUF7281 domain-containing protein</fullName>
    </recommendedName>
</protein>
<dbReference type="RefSeq" id="WP_036894491.1">
    <property type="nucleotide sequence ID" value="NZ_KQ957212.1"/>
</dbReference>
<evidence type="ECO:0000259" key="1">
    <source>
        <dbReference type="Pfam" id="PF23947"/>
    </source>
</evidence>
<dbReference type="Proteomes" id="UP000070533">
    <property type="component" value="Unassembled WGS sequence"/>
</dbReference>
<accession>A0A133QEH5</accession>
<gene>
    <name evidence="2" type="ORF">HMPREF3226_00875</name>
</gene>